<feature type="compositionally biased region" description="Polar residues" evidence="1">
    <location>
        <begin position="381"/>
        <end position="396"/>
    </location>
</feature>
<feature type="transmembrane region" description="Helical" evidence="2">
    <location>
        <begin position="68"/>
        <end position="91"/>
    </location>
</feature>
<accession>A0ABQ7GTN1</accession>
<reference evidence="3" key="1">
    <citation type="submission" date="2017-08" db="EMBL/GenBank/DDBJ databases">
        <authorList>
            <person name="Polle J.E."/>
            <person name="Barry K."/>
            <person name="Cushman J."/>
            <person name="Schmutz J."/>
            <person name="Tran D."/>
            <person name="Hathwaick L.T."/>
            <person name="Yim W.C."/>
            <person name="Jenkins J."/>
            <person name="Mckie-Krisberg Z.M."/>
            <person name="Prochnik S."/>
            <person name="Lindquist E."/>
            <person name="Dockter R.B."/>
            <person name="Adam C."/>
            <person name="Molina H."/>
            <person name="Bunkerborg J."/>
            <person name="Jin E."/>
            <person name="Buchheim M."/>
            <person name="Magnuson J."/>
        </authorList>
    </citation>
    <scope>NUCLEOTIDE SEQUENCE</scope>
    <source>
        <strain evidence="3">CCAP 19/18</strain>
    </source>
</reference>
<keyword evidence="4" id="KW-1185">Reference proteome</keyword>
<feature type="transmembrane region" description="Helical" evidence="2">
    <location>
        <begin position="122"/>
        <end position="141"/>
    </location>
</feature>
<keyword evidence="2" id="KW-0472">Membrane</keyword>
<name>A0ABQ7GTN1_DUNSA</name>
<feature type="compositionally biased region" description="Polar residues" evidence="1">
    <location>
        <begin position="903"/>
        <end position="917"/>
    </location>
</feature>
<evidence type="ECO:0000256" key="2">
    <source>
        <dbReference type="SAM" id="Phobius"/>
    </source>
</evidence>
<keyword evidence="2" id="KW-0812">Transmembrane</keyword>
<feature type="compositionally biased region" description="Polar residues" evidence="1">
    <location>
        <begin position="863"/>
        <end position="872"/>
    </location>
</feature>
<protein>
    <submittedName>
        <fullName evidence="3">Uncharacterized protein</fullName>
    </submittedName>
</protein>
<gene>
    <name evidence="3" type="ORF">DUNSADRAFT_3615</name>
</gene>
<comment type="caution">
    <text evidence="3">The sequence shown here is derived from an EMBL/GenBank/DDBJ whole genome shotgun (WGS) entry which is preliminary data.</text>
</comment>
<feature type="transmembrane region" description="Helical" evidence="2">
    <location>
        <begin position="38"/>
        <end position="56"/>
    </location>
</feature>
<feature type="region of interest" description="Disordered" evidence="1">
    <location>
        <begin position="326"/>
        <end position="365"/>
    </location>
</feature>
<sequence>MPSYPHWLVSSHKMLLVRWAQTFIFVMCASMLHPVGRIPVYQLYCVGFITSVVNIIRSASVAGEYKKVQCWFGCFAALQVMVVLQMAYVGIAPAVHSYFDWATNLSTLVPQMLVLDLTSMKLALFLTAHAAAETAFYLSVVRHSLPMALLRATWLFAMCTAVYLSFRRQAYAEYMLAVGIARKSCTDSSRADCASNDGQAVPGKAPFGGVSMAKQGLQASHPTREAACCDASKAKQDLQAKLPDKATQDLQDELLDKDLRAKLPGKDITHDVLKQEHSEGAQPQHAGRREAAGPLLLSAEHGQGKPQLSSSNSLPLSSAPLPLAAQQRLSKPRLSDPSSLQPNSVPRLRPAEHTPGKPQTRNLSSLQRSSAPLLLAAQQTLSKPRLSDPSSLQPMSISLPLPAQHTPGEPQRASSSVQLKPAPFIPSTRGFADPALCQALIRATRAMAGKPCQQYYSRVEQSGVPRPNATQQCVQQAYRLAVKMNGPCLPERVPGGSVQQLRCRLQRYQLLLHGETPAVRAGCLVLSFGVLPVDSTGHGLSMHEVCQHTAATTQEWARQHGLMAAEDDSLTVQACHQSDWGIASSPSGYSMALHTPFLIVGPSNQDEAAIVQQCAPAELEGPALPQEQEASCQFELTIAAPPDFDQLRGWQCAADAPEELPEDDGVKSRSLSLLASVDGQFVPTSVEQRSMASNGERVAQARMSLPGAASSCPEVVVLELWAAGSLVCSYSAMLLPSSCSDALAELQGMEQGDEGSHEFVRDLVNWAHFLALCKSARQQQQQGGVAAVEDAHMQAAEGAHWEQLALMSSVGKDLLEYSLSEGMLAVAGLLLEGLMDFPFCMPASALLEDHEPLETDQRASLCPDSSTQQQEPPTAPAVAATRDPSPASQNPSRSGAAVPSTPAAESTLSRSHVTENPSRWEAAGTQAPLWTSAAHACIKGFGGASDMSCRPTCSQLEQPQHEHCLADQPSEAGYREWGANFSKQFLNIRFNCCCFGSLFALIREALSGEPAKAAIMLLNFMPYLVKFYKPRAGLQIAKYIHLAMWSSMGLGLCYMEANTRNMVHLNVDAVVLVLFFSPSLDQAGLWALIRERMLTTVVFALLSNRLHTWRPLLRSLIVNGFAFTIDCALDVYFRYLFLKHLTGQKERVRKNL</sequence>
<dbReference type="Proteomes" id="UP000815325">
    <property type="component" value="Unassembled WGS sequence"/>
</dbReference>
<proteinExistence type="predicted"/>
<evidence type="ECO:0000313" key="3">
    <source>
        <dbReference type="EMBL" id="KAF5837955.1"/>
    </source>
</evidence>
<organism evidence="3 4">
    <name type="scientific">Dunaliella salina</name>
    <name type="common">Green alga</name>
    <name type="synonym">Protococcus salinus</name>
    <dbReference type="NCBI Taxonomy" id="3046"/>
    <lineage>
        <taxon>Eukaryota</taxon>
        <taxon>Viridiplantae</taxon>
        <taxon>Chlorophyta</taxon>
        <taxon>core chlorophytes</taxon>
        <taxon>Chlorophyceae</taxon>
        <taxon>CS clade</taxon>
        <taxon>Chlamydomonadales</taxon>
        <taxon>Dunaliellaceae</taxon>
        <taxon>Dunaliella</taxon>
    </lineage>
</organism>
<evidence type="ECO:0000313" key="4">
    <source>
        <dbReference type="Proteomes" id="UP000815325"/>
    </source>
</evidence>
<feature type="transmembrane region" description="Helical" evidence="2">
    <location>
        <begin position="148"/>
        <end position="166"/>
    </location>
</feature>
<feature type="region of interest" description="Disordered" evidence="1">
    <location>
        <begin position="381"/>
        <end position="418"/>
    </location>
</feature>
<evidence type="ECO:0000256" key="1">
    <source>
        <dbReference type="SAM" id="MobiDB-lite"/>
    </source>
</evidence>
<dbReference type="EMBL" id="MU069596">
    <property type="protein sequence ID" value="KAF5837955.1"/>
    <property type="molecule type" value="Genomic_DNA"/>
</dbReference>
<feature type="region of interest" description="Disordered" evidence="1">
    <location>
        <begin position="852"/>
        <end position="923"/>
    </location>
</feature>
<keyword evidence="2" id="KW-1133">Transmembrane helix</keyword>